<dbReference type="InterPro" id="IPR021820">
    <property type="entry name" value="S-locus_recpt_kinase_C"/>
</dbReference>
<dbReference type="Gene3D" id="1.10.510.10">
    <property type="entry name" value="Transferase(Phosphotransferase) domain 1"/>
    <property type="match status" value="1"/>
</dbReference>
<dbReference type="EMBL" id="BTGU01000526">
    <property type="protein sequence ID" value="GMN67958.1"/>
    <property type="molecule type" value="Genomic_DNA"/>
</dbReference>
<keyword evidence="8" id="KW-1185">Reference proteome</keyword>
<feature type="domain" description="S-locus receptor kinase C-terminal" evidence="6">
    <location>
        <begin position="75"/>
        <end position="121"/>
    </location>
</feature>
<protein>
    <recommendedName>
        <fullName evidence="6">S-locus receptor kinase C-terminal domain-containing protein</fullName>
    </recommendedName>
</protein>
<dbReference type="Pfam" id="PF11883">
    <property type="entry name" value="DUF3403"/>
    <property type="match status" value="1"/>
</dbReference>
<keyword evidence="4" id="KW-0418">Kinase</keyword>
<keyword evidence="2" id="KW-0808">Transferase</keyword>
<organism evidence="7 8">
    <name type="scientific">Ficus carica</name>
    <name type="common">Common fig</name>
    <dbReference type="NCBI Taxonomy" id="3494"/>
    <lineage>
        <taxon>Eukaryota</taxon>
        <taxon>Viridiplantae</taxon>
        <taxon>Streptophyta</taxon>
        <taxon>Embryophyta</taxon>
        <taxon>Tracheophyta</taxon>
        <taxon>Spermatophyta</taxon>
        <taxon>Magnoliopsida</taxon>
        <taxon>eudicotyledons</taxon>
        <taxon>Gunneridae</taxon>
        <taxon>Pentapetalae</taxon>
        <taxon>rosids</taxon>
        <taxon>fabids</taxon>
        <taxon>Rosales</taxon>
        <taxon>Moraceae</taxon>
        <taxon>Ficeae</taxon>
        <taxon>Ficus</taxon>
    </lineage>
</organism>
<keyword evidence="3" id="KW-0547">Nucleotide-binding</keyword>
<dbReference type="Proteomes" id="UP001187192">
    <property type="component" value="Unassembled WGS sequence"/>
</dbReference>
<dbReference type="PANTHER" id="PTHR27002">
    <property type="entry name" value="RECEPTOR-LIKE SERINE/THREONINE-PROTEIN KINASE SD1-8"/>
    <property type="match status" value="1"/>
</dbReference>
<evidence type="ECO:0000259" key="6">
    <source>
        <dbReference type="Pfam" id="PF11883"/>
    </source>
</evidence>
<dbReference type="AlphaFoldDB" id="A0AA88E5E1"/>
<dbReference type="GO" id="GO:0005524">
    <property type="term" value="F:ATP binding"/>
    <property type="evidence" value="ECO:0007669"/>
    <property type="project" value="UniProtKB-KW"/>
</dbReference>
<evidence type="ECO:0000256" key="3">
    <source>
        <dbReference type="ARBA" id="ARBA00022741"/>
    </source>
</evidence>
<evidence type="ECO:0000256" key="4">
    <source>
        <dbReference type="ARBA" id="ARBA00022777"/>
    </source>
</evidence>
<keyword evidence="5" id="KW-0067">ATP-binding</keyword>
<reference evidence="7" key="1">
    <citation type="submission" date="2023-07" db="EMBL/GenBank/DDBJ databases">
        <title>draft genome sequence of fig (Ficus carica).</title>
        <authorList>
            <person name="Takahashi T."/>
            <person name="Nishimura K."/>
        </authorList>
    </citation>
    <scope>NUCLEOTIDE SEQUENCE</scope>
</reference>
<evidence type="ECO:0000313" key="8">
    <source>
        <dbReference type="Proteomes" id="UP001187192"/>
    </source>
</evidence>
<proteinExistence type="predicted"/>
<gene>
    <name evidence="7" type="ORF">TIFTF001_037020</name>
</gene>
<dbReference type="GO" id="GO:0004674">
    <property type="term" value="F:protein serine/threonine kinase activity"/>
    <property type="evidence" value="ECO:0007669"/>
    <property type="project" value="UniProtKB-KW"/>
</dbReference>
<dbReference type="PANTHER" id="PTHR27002:SF214">
    <property type="entry name" value="RECEPTOR-LIKE SERINE_THREONINE-PROTEIN KINASE"/>
    <property type="match status" value="1"/>
</dbReference>
<name>A0AA88E5E1_FICCA</name>
<accession>A0AA88E5E1</accession>
<evidence type="ECO:0000256" key="5">
    <source>
        <dbReference type="ARBA" id="ARBA00022840"/>
    </source>
</evidence>
<sequence length="121" mass="13745">MEKDEPHYLGKHTSISSGAWMLWTEGKPLDLMDACFNDLYVESQVLRSIQVGLLCVQKFPYDRPTMSSVVFMLKNEGTILPKPKQPGFFIERSPSDECSKLRIDSDSHSENAVTITMPYGR</sequence>
<dbReference type="GO" id="GO:0005886">
    <property type="term" value="C:plasma membrane"/>
    <property type="evidence" value="ECO:0007669"/>
    <property type="project" value="TreeGrafter"/>
</dbReference>
<keyword evidence="1" id="KW-0723">Serine/threonine-protein kinase</keyword>
<evidence type="ECO:0000256" key="2">
    <source>
        <dbReference type="ARBA" id="ARBA00022679"/>
    </source>
</evidence>
<evidence type="ECO:0000313" key="7">
    <source>
        <dbReference type="EMBL" id="GMN67958.1"/>
    </source>
</evidence>
<evidence type="ECO:0000256" key="1">
    <source>
        <dbReference type="ARBA" id="ARBA00022527"/>
    </source>
</evidence>
<comment type="caution">
    <text evidence="7">The sequence shown here is derived from an EMBL/GenBank/DDBJ whole genome shotgun (WGS) entry which is preliminary data.</text>
</comment>